<dbReference type="Gene3D" id="3.40.630.30">
    <property type="match status" value="1"/>
</dbReference>
<organism evidence="4 5">
    <name type="scientific">Durusdinium trenchii</name>
    <dbReference type="NCBI Taxonomy" id="1381693"/>
    <lineage>
        <taxon>Eukaryota</taxon>
        <taxon>Sar</taxon>
        <taxon>Alveolata</taxon>
        <taxon>Dinophyceae</taxon>
        <taxon>Suessiales</taxon>
        <taxon>Symbiodiniaceae</taxon>
        <taxon>Durusdinium</taxon>
    </lineage>
</organism>
<dbReference type="SUPFAM" id="SSF55729">
    <property type="entry name" value="Acyl-CoA N-acyltransferases (Nat)"/>
    <property type="match status" value="1"/>
</dbReference>
<proteinExistence type="predicted"/>
<dbReference type="EMBL" id="CAXAMN010002225">
    <property type="protein sequence ID" value="CAK8998615.1"/>
    <property type="molecule type" value="Genomic_DNA"/>
</dbReference>
<feature type="signal peptide" evidence="2">
    <location>
        <begin position="1"/>
        <end position="23"/>
    </location>
</feature>
<dbReference type="InterPro" id="IPR016181">
    <property type="entry name" value="Acyl_CoA_acyltransferase"/>
</dbReference>
<name>A0ABP0IB76_9DINO</name>
<comment type="caution">
    <text evidence="4">The sequence shown here is derived from an EMBL/GenBank/DDBJ whole genome shotgun (WGS) entry which is preliminary data.</text>
</comment>
<dbReference type="Proteomes" id="UP001642484">
    <property type="component" value="Unassembled WGS sequence"/>
</dbReference>
<gene>
    <name evidence="4" type="ORF">CCMP2556_LOCUS5321</name>
</gene>
<sequence length="378" mass="41072">MRCLWKGACLILALLALRTHDLAHHAHDLAFSLCGAADHRRSPRVKLGCSTRIRPAEDGDMPWIAFTIAKMIMSPFGLSAPNFLVAVKEASPEDRVGFAQLRPLDLEDESSPLLLASLFVNVEARGQGIGSALVRALLERRKTEQKRRVYALTLKNKLGFFERLQFQEVSGDDLPEDLSLEVSLGRLIAPLAAGEPLIALLKHLERLEGLAEELHAHQPYLRAAKDAFSAPKAEDAKISGLPSSPHSVRHPADEKESPVVILQPRKDRSLFGSGLGRVPKEYMIKFLESAIDFVGAAATATGMSADVPTPPEEATAKATAKAMAAAKNAERLDGVAGRISSWLDVEVSDLVVWDPDPVWALIGCPKRARFGVGLVRLV</sequence>
<keyword evidence="2" id="KW-0732">Signal</keyword>
<dbReference type="InterPro" id="IPR000182">
    <property type="entry name" value="GNAT_dom"/>
</dbReference>
<feature type="region of interest" description="Disordered" evidence="1">
    <location>
        <begin position="234"/>
        <end position="257"/>
    </location>
</feature>
<accession>A0ABP0IB76</accession>
<evidence type="ECO:0000256" key="2">
    <source>
        <dbReference type="SAM" id="SignalP"/>
    </source>
</evidence>
<evidence type="ECO:0000313" key="4">
    <source>
        <dbReference type="EMBL" id="CAK8998615.1"/>
    </source>
</evidence>
<evidence type="ECO:0000259" key="3">
    <source>
        <dbReference type="PROSITE" id="PS51186"/>
    </source>
</evidence>
<feature type="chain" id="PRO_5047049504" description="N-acetyltransferase domain-containing protein" evidence="2">
    <location>
        <begin position="24"/>
        <end position="378"/>
    </location>
</feature>
<dbReference type="PROSITE" id="PS51186">
    <property type="entry name" value="GNAT"/>
    <property type="match status" value="1"/>
</dbReference>
<evidence type="ECO:0000256" key="1">
    <source>
        <dbReference type="SAM" id="MobiDB-lite"/>
    </source>
</evidence>
<evidence type="ECO:0000313" key="5">
    <source>
        <dbReference type="Proteomes" id="UP001642484"/>
    </source>
</evidence>
<protein>
    <recommendedName>
        <fullName evidence="3">N-acetyltransferase domain-containing protein</fullName>
    </recommendedName>
</protein>
<dbReference type="CDD" id="cd04301">
    <property type="entry name" value="NAT_SF"/>
    <property type="match status" value="1"/>
</dbReference>
<keyword evidence="5" id="KW-1185">Reference proteome</keyword>
<feature type="domain" description="N-acetyltransferase" evidence="3">
    <location>
        <begin position="37"/>
        <end position="181"/>
    </location>
</feature>
<reference evidence="4 5" key="1">
    <citation type="submission" date="2024-02" db="EMBL/GenBank/DDBJ databases">
        <authorList>
            <person name="Chen Y."/>
            <person name="Shah S."/>
            <person name="Dougan E. K."/>
            <person name="Thang M."/>
            <person name="Chan C."/>
        </authorList>
    </citation>
    <scope>NUCLEOTIDE SEQUENCE [LARGE SCALE GENOMIC DNA]</scope>
</reference>
<dbReference type="Pfam" id="PF13508">
    <property type="entry name" value="Acetyltransf_7"/>
    <property type="match status" value="1"/>
</dbReference>